<keyword evidence="3" id="KW-0238">DNA-binding</keyword>
<dbReference type="RefSeq" id="WP_146856540.1">
    <property type="nucleotide sequence ID" value="NZ_BAAAHR010000002.1"/>
</dbReference>
<evidence type="ECO:0000313" key="2">
    <source>
        <dbReference type="EMBL" id="GEK84205.1"/>
    </source>
</evidence>
<dbReference type="GO" id="GO:0003677">
    <property type="term" value="F:DNA binding"/>
    <property type="evidence" value="ECO:0007669"/>
    <property type="project" value="UniProtKB-KW"/>
</dbReference>
<comment type="caution">
    <text evidence="3">The sequence shown here is derived from an EMBL/GenBank/DDBJ whole genome shotgun (WGS) entry which is preliminary data.</text>
</comment>
<dbReference type="InterPro" id="IPR000835">
    <property type="entry name" value="HTH_MarR-typ"/>
</dbReference>
<protein>
    <submittedName>
        <fullName evidence="3">DNA-binding MarR family transcriptional regulator</fullName>
    </submittedName>
</protein>
<evidence type="ECO:0000313" key="4">
    <source>
        <dbReference type="Proteomes" id="UP000321154"/>
    </source>
</evidence>
<dbReference type="PANTHER" id="PTHR33164:SF57">
    <property type="entry name" value="MARR-FAMILY TRANSCRIPTIONAL REGULATOR"/>
    <property type="match status" value="1"/>
</dbReference>
<dbReference type="Pfam" id="PF12802">
    <property type="entry name" value="MarR_2"/>
    <property type="match status" value="1"/>
</dbReference>
<evidence type="ECO:0000313" key="3">
    <source>
        <dbReference type="EMBL" id="MBA8812053.1"/>
    </source>
</evidence>
<reference evidence="2 4" key="1">
    <citation type="submission" date="2019-07" db="EMBL/GenBank/DDBJ databases">
        <title>Whole genome shotgun sequence of Frigoribacterium faeni NBRC 103066.</title>
        <authorList>
            <person name="Hosoyama A."/>
            <person name="Uohara A."/>
            <person name="Ohji S."/>
            <person name="Ichikawa N."/>
        </authorList>
    </citation>
    <scope>NUCLEOTIDE SEQUENCE [LARGE SCALE GENOMIC DNA]</scope>
    <source>
        <strain evidence="2 4">NBRC 103066</strain>
    </source>
</reference>
<dbReference type="Proteomes" id="UP000321154">
    <property type="component" value="Unassembled WGS sequence"/>
</dbReference>
<dbReference type="SMART" id="SM00347">
    <property type="entry name" value="HTH_MARR"/>
    <property type="match status" value="1"/>
</dbReference>
<feature type="domain" description="HTH marR-type" evidence="1">
    <location>
        <begin position="9"/>
        <end position="149"/>
    </location>
</feature>
<dbReference type="GO" id="GO:0006950">
    <property type="term" value="P:response to stress"/>
    <property type="evidence" value="ECO:0007669"/>
    <property type="project" value="TreeGrafter"/>
</dbReference>
<evidence type="ECO:0000259" key="1">
    <source>
        <dbReference type="PROSITE" id="PS50995"/>
    </source>
</evidence>
<dbReference type="Gene3D" id="1.10.10.10">
    <property type="entry name" value="Winged helix-like DNA-binding domain superfamily/Winged helix DNA-binding domain"/>
    <property type="match status" value="1"/>
</dbReference>
<dbReference type="Proteomes" id="UP000522688">
    <property type="component" value="Unassembled WGS sequence"/>
</dbReference>
<dbReference type="EMBL" id="BJUV01000030">
    <property type="protein sequence ID" value="GEK84205.1"/>
    <property type="molecule type" value="Genomic_DNA"/>
</dbReference>
<gene>
    <name evidence="3" type="ORF">FB463_000277</name>
    <name evidence="2" type="ORF">FFA01_25140</name>
</gene>
<dbReference type="PANTHER" id="PTHR33164">
    <property type="entry name" value="TRANSCRIPTIONAL REGULATOR, MARR FAMILY"/>
    <property type="match status" value="1"/>
</dbReference>
<sequence length="166" mass="17945">MTDPVPTGIDDVYEQLERVSRRAVARARRRSAPLTFVEHSLLDVIEAEPGRRAIDIAAEFSLNRSTVSRQLAHLVELGLIVADGPVDDVSAEASGHDARRGQRLSVTPAGRDLLARSVDANRAALADRLRGWRETEVDALAASLRRLNSAYAETPGDASRGGDPRG</sequence>
<dbReference type="InterPro" id="IPR036390">
    <property type="entry name" value="WH_DNA-bd_sf"/>
</dbReference>
<keyword evidence="4" id="KW-1185">Reference proteome</keyword>
<evidence type="ECO:0000313" key="5">
    <source>
        <dbReference type="Proteomes" id="UP000522688"/>
    </source>
</evidence>
<dbReference type="SUPFAM" id="SSF46785">
    <property type="entry name" value="Winged helix' DNA-binding domain"/>
    <property type="match status" value="1"/>
</dbReference>
<dbReference type="AlphaFoldDB" id="A0A7W3PHI9"/>
<name>A0A7W3PHI9_9MICO</name>
<dbReference type="PROSITE" id="PS50995">
    <property type="entry name" value="HTH_MARR_2"/>
    <property type="match status" value="1"/>
</dbReference>
<dbReference type="InterPro" id="IPR036388">
    <property type="entry name" value="WH-like_DNA-bd_sf"/>
</dbReference>
<accession>A0A7W3PHI9</accession>
<dbReference type="EMBL" id="JACGWW010000001">
    <property type="protein sequence ID" value="MBA8812053.1"/>
    <property type="molecule type" value="Genomic_DNA"/>
</dbReference>
<dbReference type="OrthoDB" id="4485201at2"/>
<reference evidence="3 5" key="2">
    <citation type="submission" date="2020-07" db="EMBL/GenBank/DDBJ databases">
        <title>Sequencing the genomes of 1000 actinobacteria strains.</title>
        <authorList>
            <person name="Klenk H.-P."/>
        </authorList>
    </citation>
    <scope>NUCLEOTIDE SEQUENCE [LARGE SCALE GENOMIC DNA]</scope>
    <source>
        <strain evidence="3 5">DSM 10309</strain>
    </source>
</reference>
<dbReference type="GO" id="GO:0003700">
    <property type="term" value="F:DNA-binding transcription factor activity"/>
    <property type="evidence" value="ECO:0007669"/>
    <property type="project" value="InterPro"/>
</dbReference>
<organism evidence="3 5">
    <name type="scientific">Frigoribacterium faeni</name>
    <dbReference type="NCBI Taxonomy" id="145483"/>
    <lineage>
        <taxon>Bacteria</taxon>
        <taxon>Bacillati</taxon>
        <taxon>Actinomycetota</taxon>
        <taxon>Actinomycetes</taxon>
        <taxon>Micrococcales</taxon>
        <taxon>Microbacteriaceae</taxon>
        <taxon>Frigoribacterium</taxon>
    </lineage>
</organism>
<dbReference type="InterPro" id="IPR039422">
    <property type="entry name" value="MarR/SlyA-like"/>
</dbReference>
<proteinExistence type="predicted"/>